<dbReference type="Pfam" id="PF00656">
    <property type="entry name" value="Peptidase_C14"/>
    <property type="match status" value="1"/>
</dbReference>
<dbReference type="InterPro" id="IPR007111">
    <property type="entry name" value="NACHT_NTPase"/>
</dbReference>
<keyword evidence="3" id="KW-1185">Reference proteome</keyword>
<dbReference type="SUPFAM" id="SSF52540">
    <property type="entry name" value="P-loop containing nucleoside triphosphate hydrolases"/>
    <property type="match status" value="1"/>
</dbReference>
<dbReference type="InterPro" id="IPR011047">
    <property type="entry name" value="Quinoprotein_ADH-like_sf"/>
</dbReference>
<dbReference type="GeneID" id="86957477"/>
<reference evidence="3" key="1">
    <citation type="submission" date="2020-09" db="EMBL/GenBank/DDBJ databases">
        <title>Whole genome shotgun sequence of Streptomyces cinnamonensis NBRC 15873.</title>
        <authorList>
            <person name="Komaki H."/>
            <person name="Tamura T."/>
        </authorList>
    </citation>
    <scope>NUCLEOTIDE SEQUENCE [LARGE SCALE GENOMIC DNA]</scope>
    <source>
        <strain evidence="3">NBRC 15873</strain>
    </source>
</reference>
<name>A0ABQ3NG53_STRVG</name>
<dbReference type="InterPro" id="IPR015943">
    <property type="entry name" value="WD40/YVTN_repeat-like_dom_sf"/>
</dbReference>
<dbReference type="SUPFAM" id="SSF50998">
    <property type="entry name" value="Quinoprotein alcohol dehydrogenase-like"/>
    <property type="match status" value="1"/>
</dbReference>
<comment type="caution">
    <text evidence="2">The sequence shown here is derived from an EMBL/GenBank/DDBJ whole genome shotgun (WGS) entry which is preliminary data.</text>
</comment>
<proteinExistence type="predicted"/>
<organism evidence="2 3">
    <name type="scientific">Streptomyces virginiae</name>
    <name type="common">Streptomyces cinnamonensis</name>
    <dbReference type="NCBI Taxonomy" id="1961"/>
    <lineage>
        <taxon>Bacteria</taxon>
        <taxon>Bacillati</taxon>
        <taxon>Actinomycetota</taxon>
        <taxon>Actinomycetes</taxon>
        <taxon>Kitasatosporales</taxon>
        <taxon>Streptomycetaceae</taxon>
        <taxon>Streptomyces</taxon>
    </lineage>
</organism>
<feature type="domain" description="NACHT" evidence="1">
    <location>
        <begin position="288"/>
        <end position="424"/>
    </location>
</feature>
<sequence>MVSARPEARDGLRRVCVVTGTQEYGAGLDPLPYVPQEVALVRSVFKDIGLEVLDDVLLDPTPGDLKRAVGRAMGGEEAGAHPNAVVLYYSAHGYTTNADYRLATFKGTCGTSEDFATSISAHEIASLVNQPGPDQVVVMFDACESGSAGDAFLHLEESIAKIGNLGPDVYLITAAGRNEEAHQLAFADAFSASLKSPGVPNSLQYVEAAVLCRDMNHRLGGVGQSVLCHTPSSVGKRPLRAFPNPRFRKRRPQYMPEATEGFGWAFCGRKRALGELVPHVSGTDPDRRPIVVTGHAGSGKSTLLAALAAASDEQPLPTAAGSDVIGVPPGSVALVQAYGLVWDLVLEEIGNELGVPYRDDPEAFFRALDALPAPKGLLIDSVNRVGPTDAVDVGDPTALQEFIEKVLLPLSAIDKIRLVVAAETPLSRLGAREIPLAGPEYFDPEDVELLSRTILAGRQGSLHKDMPQQHLEHLAAGVRERSQTSFLRAYLFSIDLAGREPTQDEAAVQTSVVDVFEQQLARVERDDPAWAKDLLTPLALALGAGMPNFSLWIDVVQRLTARRVDHDALDRLLHAAEEFITDAQSSANTAGWRLRREEFSSFLAQQYDTAQAHAAFTSALVEALGTGTDRKPQWSAADDYTRRNFAEHAQRAGLLDDFLTDPDFLLSVDPLRLRRALTLAGTPRARAVRELMDLLRSSNREDDADVSRLEFLAQAHQQTELARNTVGKKKLWNSTWVHRVPTDAVTGVPVVRGGNFLVVGTQDGGALVGERDRLGLRELEAAGDPVSGVHDPVSALGAGLLNGKPFAALGTWNGGVVLHDLGTGQRYAMDDPRPFADRIVACEVGDNGLLVATAHAWRRYGLTGVSDLPVETGGLVLASVATLALPEPGWTVGCSSREVAVWAPDGTLQRAFITPQRQALTHIASYEGDVLTASNDGTVYRSSPYGTDQHCITRHDQPVTSMKVRRIAEGALLLTTSLDGTVRLTPLDPACPGLAAVSADLGIQIKAADLEGTGRLVVCTNRGTARITF</sequence>
<dbReference type="PROSITE" id="PS50837">
    <property type="entry name" value="NACHT"/>
    <property type="match status" value="1"/>
</dbReference>
<evidence type="ECO:0000313" key="2">
    <source>
        <dbReference type="EMBL" id="GHI11762.1"/>
    </source>
</evidence>
<dbReference type="InterPro" id="IPR003593">
    <property type="entry name" value="AAA+_ATPase"/>
</dbReference>
<accession>A0ABQ3NG53</accession>
<dbReference type="SMART" id="SM00382">
    <property type="entry name" value="AAA"/>
    <property type="match status" value="1"/>
</dbReference>
<dbReference type="RefSeq" id="WP_053612450.1">
    <property type="nucleotide sequence ID" value="NZ_BMRU01000013.1"/>
</dbReference>
<evidence type="ECO:0000259" key="1">
    <source>
        <dbReference type="PROSITE" id="PS50837"/>
    </source>
</evidence>
<dbReference type="InterPro" id="IPR011600">
    <property type="entry name" value="Pept_C14_caspase"/>
</dbReference>
<dbReference type="Gene3D" id="3.40.50.1460">
    <property type="match status" value="1"/>
</dbReference>
<dbReference type="Gene3D" id="2.130.10.10">
    <property type="entry name" value="YVTN repeat-like/Quinoprotein amine dehydrogenase"/>
    <property type="match status" value="1"/>
</dbReference>
<protein>
    <recommendedName>
        <fullName evidence="1">NACHT domain-containing protein</fullName>
    </recommendedName>
</protein>
<evidence type="ECO:0000313" key="3">
    <source>
        <dbReference type="Proteomes" id="UP000660554"/>
    </source>
</evidence>
<dbReference type="InterPro" id="IPR027417">
    <property type="entry name" value="P-loop_NTPase"/>
</dbReference>
<gene>
    <name evidence="2" type="ORF">Scinn_12250</name>
</gene>
<dbReference type="Proteomes" id="UP000660554">
    <property type="component" value="Unassembled WGS sequence"/>
</dbReference>
<dbReference type="EMBL" id="BNDV01000002">
    <property type="protein sequence ID" value="GHI11762.1"/>
    <property type="molecule type" value="Genomic_DNA"/>
</dbReference>